<dbReference type="GO" id="GO:0016987">
    <property type="term" value="F:sigma factor activity"/>
    <property type="evidence" value="ECO:0007669"/>
    <property type="project" value="UniProtKB-KW"/>
</dbReference>
<proteinExistence type="inferred from homology"/>
<dbReference type="CDD" id="cd06171">
    <property type="entry name" value="Sigma70_r4"/>
    <property type="match status" value="1"/>
</dbReference>
<dbReference type="PANTHER" id="PTHR43133">
    <property type="entry name" value="RNA POLYMERASE ECF-TYPE SIGMA FACTO"/>
    <property type="match status" value="1"/>
</dbReference>
<dbReference type="InterPro" id="IPR013249">
    <property type="entry name" value="RNA_pol_sigma70_r4_t2"/>
</dbReference>
<evidence type="ECO:0000256" key="3">
    <source>
        <dbReference type="ARBA" id="ARBA00023082"/>
    </source>
</evidence>
<evidence type="ECO:0000256" key="1">
    <source>
        <dbReference type="ARBA" id="ARBA00010641"/>
    </source>
</evidence>
<name>A0A370F483_9BURK</name>
<dbReference type="InterPro" id="IPR036388">
    <property type="entry name" value="WH-like_DNA-bd_sf"/>
</dbReference>
<reference evidence="7 8" key="1">
    <citation type="submission" date="2018-07" db="EMBL/GenBank/DDBJ databases">
        <title>Genomic Encyclopedia of Type Strains, Phase IV (KMG-IV): sequencing the most valuable type-strain genomes for metagenomic binning, comparative biology and taxonomic classification.</title>
        <authorList>
            <person name="Goeker M."/>
        </authorList>
    </citation>
    <scope>NUCLEOTIDE SEQUENCE [LARGE SCALE GENOMIC DNA]</scope>
    <source>
        <strain evidence="7 8">DSM 21352</strain>
    </source>
</reference>
<dbReference type="EMBL" id="QQAV01000015">
    <property type="protein sequence ID" value="RDI18089.1"/>
    <property type="molecule type" value="Genomic_DNA"/>
</dbReference>
<dbReference type="SUPFAM" id="SSF88659">
    <property type="entry name" value="Sigma3 and sigma4 domains of RNA polymerase sigma factors"/>
    <property type="match status" value="1"/>
</dbReference>
<dbReference type="SUPFAM" id="SSF88946">
    <property type="entry name" value="Sigma2 domain of RNA polymerase sigma factors"/>
    <property type="match status" value="1"/>
</dbReference>
<dbReference type="Gene3D" id="1.10.10.10">
    <property type="entry name" value="Winged helix-like DNA-binding domain superfamily/Winged helix DNA-binding domain"/>
    <property type="match status" value="1"/>
</dbReference>
<evidence type="ECO:0000256" key="2">
    <source>
        <dbReference type="ARBA" id="ARBA00023015"/>
    </source>
</evidence>
<evidence type="ECO:0000313" key="8">
    <source>
        <dbReference type="Proteomes" id="UP000255265"/>
    </source>
</evidence>
<evidence type="ECO:0000256" key="4">
    <source>
        <dbReference type="ARBA" id="ARBA00023163"/>
    </source>
</evidence>
<evidence type="ECO:0000313" key="7">
    <source>
        <dbReference type="EMBL" id="RDI18089.1"/>
    </source>
</evidence>
<keyword evidence="2" id="KW-0805">Transcription regulation</keyword>
<keyword evidence="4" id="KW-0804">Transcription</keyword>
<gene>
    <name evidence="7" type="ORF">DFR41_1155</name>
</gene>
<keyword evidence="3" id="KW-0731">Sigma factor</keyword>
<dbReference type="InterPro" id="IPR013324">
    <property type="entry name" value="RNA_pol_sigma_r3/r4-like"/>
</dbReference>
<feature type="domain" description="RNA polymerase sigma-70 region 2" evidence="5">
    <location>
        <begin position="57"/>
        <end position="124"/>
    </location>
</feature>
<comment type="similarity">
    <text evidence="1">Belongs to the sigma-70 factor family. ECF subfamily.</text>
</comment>
<dbReference type="OrthoDB" id="9784272at2"/>
<dbReference type="Pfam" id="PF08281">
    <property type="entry name" value="Sigma70_r4_2"/>
    <property type="match status" value="1"/>
</dbReference>
<sequence length="218" mass="24463">MEARYQPSNVPPPRKRPLPVSIVNLADAQAVLPTSAELCDLVRAVAERQDRTAFAVLFKHFAPRVKTYLMRAGADPDAAEDLAQETMVALWRKAALFDARQAGVSTWVFTIARNLRVDRYRRQGGAVEVLSAEQADLDSMPEDAPAPDERLHARRCEHRLREALRRLPPDQVRVLHLSYFEDQPHARIADELGIPLGTVKSRVRLAVAHLRKLLDGLA</sequence>
<keyword evidence="8" id="KW-1185">Reference proteome</keyword>
<protein>
    <submittedName>
        <fullName evidence="7">RNA polymerase sigma-70 factor (ECF subfamily)</fullName>
    </submittedName>
</protein>
<evidence type="ECO:0000259" key="6">
    <source>
        <dbReference type="Pfam" id="PF08281"/>
    </source>
</evidence>
<dbReference type="GO" id="GO:0003677">
    <property type="term" value="F:DNA binding"/>
    <property type="evidence" value="ECO:0007669"/>
    <property type="project" value="InterPro"/>
</dbReference>
<dbReference type="STRING" id="433924.NS331_19760"/>
<organism evidence="7 8">
    <name type="scientific">Pseudacidovorax intermedius</name>
    <dbReference type="NCBI Taxonomy" id="433924"/>
    <lineage>
        <taxon>Bacteria</taxon>
        <taxon>Pseudomonadati</taxon>
        <taxon>Pseudomonadota</taxon>
        <taxon>Betaproteobacteria</taxon>
        <taxon>Burkholderiales</taxon>
        <taxon>Comamonadaceae</taxon>
        <taxon>Pseudacidovorax</taxon>
    </lineage>
</organism>
<dbReference type="InterPro" id="IPR007627">
    <property type="entry name" value="RNA_pol_sigma70_r2"/>
</dbReference>
<dbReference type="InterPro" id="IPR039425">
    <property type="entry name" value="RNA_pol_sigma-70-like"/>
</dbReference>
<dbReference type="PANTHER" id="PTHR43133:SF62">
    <property type="entry name" value="RNA POLYMERASE SIGMA FACTOR SIGZ"/>
    <property type="match status" value="1"/>
</dbReference>
<dbReference type="GO" id="GO:0006352">
    <property type="term" value="P:DNA-templated transcription initiation"/>
    <property type="evidence" value="ECO:0007669"/>
    <property type="project" value="InterPro"/>
</dbReference>
<dbReference type="InterPro" id="IPR013325">
    <property type="entry name" value="RNA_pol_sigma_r2"/>
</dbReference>
<feature type="domain" description="RNA polymerase sigma factor 70 region 4 type 2" evidence="6">
    <location>
        <begin position="159"/>
        <end position="210"/>
    </location>
</feature>
<dbReference type="Proteomes" id="UP000255265">
    <property type="component" value="Unassembled WGS sequence"/>
</dbReference>
<evidence type="ECO:0000259" key="5">
    <source>
        <dbReference type="Pfam" id="PF04542"/>
    </source>
</evidence>
<dbReference type="Pfam" id="PF04542">
    <property type="entry name" value="Sigma70_r2"/>
    <property type="match status" value="1"/>
</dbReference>
<dbReference type="AlphaFoldDB" id="A0A370F483"/>
<dbReference type="NCBIfam" id="TIGR02937">
    <property type="entry name" value="sigma70-ECF"/>
    <property type="match status" value="1"/>
</dbReference>
<accession>A0A370F483</accession>
<dbReference type="Gene3D" id="1.10.1740.10">
    <property type="match status" value="1"/>
</dbReference>
<comment type="caution">
    <text evidence="7">The sequence shown here is derived from an EMBL/GenBank/DDBJ whole genome shotgun (WGS) entry which is preliminary data.</text>
</comment>
<dbReference type="InterPro" id="IPR014284">
    <property type="entry name" value="RNA_pol_sigma-70_dom"/>
</dbReference>